<dbReference type="GO" id="GO:0050660">
    <property type="term" value="F:flavin adenine dinucleotide binding"/>
    <property type="evidence" value="ECO:0007669"/>
    <property type="project" value="TreeGrafter"/>
</dbReference>
<evidence type="ECO:0000256" key="1">
    <source>
        <dbReference type="ARBA" id="ARBA00001974"/>
    </source>
</evidence>
<dbReference type="GO" id="GO:0005739">
    <property type="term" value="C:mitochondrion"/>
    <property type="evidence" value="ECO:0007669"/>
    <property type="project" value="TreeGrafter"/>
</dbReference>
<evidence type="ECO:0000313" key="8">
    <source>
        <dbReference type="EMBL" id="QHT29937.1"/>
    </source>
</evidence>
<protein>
    <recommendedName>
        <fullName evidence="2">thiol oxidase</fullName>
        <ecNumber evidence="2">1.8.3.2</ecNumber>
    </recommendedName>
</protein>
<dbReference type="PANTHER" id="PTHR12645:SF0">
    <property type="entry name" value="FAD-LINKED SULFHYDRYL OXIDASE ALR"/>
    <property type="match status" value="1"/>
</dbReference>
<dbReference type="SUPFAM" id="SSF69000">
    <property type="entry name" value="FAD-dependent thiol oxidase"/>
    <property type="match status" value="2"/>
</dbReference>
<name>A0A6C0ELJ5_9ZZZZ</name>
<accession>A0A6C0ELJ5</accession>
<dbReference type="AlphaFoldDB" id="A0A6C0ELJ5"/>
<dbReference type="InterPro" id="IPR017905">
    <property type="entry name" value="ERV/ALR_sulphydryl_oxidase"/>
</dbReference>
<dbReference type="PANTHER" id="PTHR12645">
    <property type="entry name" value="ALR/ERV"/>
    <property type="match status" value="1"/>
</dbReference>
<evidence type="ECO:0000256" key="4">
    <source>
        <dbReference type="ARBA" id="ARBA00022827"/>
    </source>
</evidence>
<dbReference type="Pfam" id="PF04777">
    <property type="entry name" value="Evr1_Alr"/>
    <property type="match status" value="2"/>
</dbReference>
<dbReference type="PROSITE" id="PS51324">
    <property type="entry name" value="ERV_ALR"/>
    <property type="match status" value="1"/>
</dbReference>
<evidence type="ECO:0000259" key="7">
    <source>
        <dbReference type="PROSITE" id="PS51324"/>
    </source>
</evidence>
<sequence>MDTRFFGPPAWELFHLIAASPGAEKTLSLMHRVLPCKFCRESTTKFVTEHPLKGDTQRWLYEIHRMVNHKLKTQAETDPAVILPDPDPTYEDVREKYANLLRSKPSGIPGRDFLFSIAFNYPDKPDEDQTSTQKEFLTSMKSTFPFPELRKTYVKYIDSHPPALGSRSDYMHWMYGLLKRLAAKTHSHLRTYRGYAHHVAYYKSGCSKATYHGKTCRRVNGGYTKQRDHKRTRRIVAGGLLS</sequence>
<feature type="domain" description="ERV/ALR sulfhydryl oxidase" evidence="7">
    <location>
        <begin position="1"/>
        <end position="97"/>
    </location>
</feature>
<comment type="cofactor">
    <cofactor evidence="1">
        <name>FAD</name>
        <dbReference type="ChEBI" id="CHEBI:57692"/>
    </cofactor>
</comment>
<evidence type="ECO:0000256" key="3">
    <source>
        <dbReference type="ARBA" id="ARBA00022630"/>
    </source>
</evidence>
<evidence type="ECO:0000256" key="6">
    <source>
        <dbReference type="ARBA" id="ARBA00023157"/>
    </source>
</evidence>
<evidence type="ECO:0000256" key="5">
    <source>
        <dbReference type="ARBA" id="ARBA00023002"/>
    </source>
</evidence>
<dbReference type="InterPro" id="IPR039799">
    <property type="entry name" value="ALR/ERV"/>
</dbReference>
<keyword evidence="3" id="KW-0285">Flavoprotein</keyword>
<keyword evidence="4" id="KW-0274">FAD</keyword>
<dbReference type="InterPro" id="IPR036774">
    <property type="entry name" value="ERV/ALR_sulphydryl_oxid_sf"/>
</dbReference>
<keyword evidence="5" id="KW-0560">Oxidoreductase</keyword>
<evidence type="ECO:0000256" key="2">
    <source>
        <dbReference type="ARBA" id="ARBA00012512"/>
    </source>
</evidence>
<dbReference type="Gene3D" id="1.20.120.310">
    <property type="entry name" value="ERV/ALR sulfhydryl oxidase domain"/>
    <property type="match status" value="2"/>
</dbReference>
<organism evidence="8">
    <name type="scientific">viral metagenome</name>
    <dbReference type="NCBI Taxonomy" id="1070528"/>
    <lineage>
        <taxon>unclassified sequences</taxon>
        <taxon>metagenomes</taxon>
        <taxon>organismal metagenomes</taxon>
    </lineage>
</organism>
<dbReference type="EMBL" id="MN738888">
    <property type="protein sequence ID" value="QHT29937.1"/>
    <property type="molecule type" value="Genomic_DNA"/>
</dbReference>
<dbReference type="EC" id="1.8.3.2" evidence="2"/>
<keyword evidence="6" id="KW-1015">Disulfide bond</keyword>
<dbReference type="GO" id="GO:0016971">
    <property type="term" value="F:flavin-dependent sulfhydryl oxidase activity"/>
    <property type="evidence" value="ECO:0007669"/>
    <property type="project" value="InterPro"/>
</dbReference>
<reference evidence="8" key="1">
    <citation type="journal article" date="2020" name="Nature">
        <title>Giant virus diversity and host interactions through global metagenomics.</title>
        <authorList>
            <person name="Schulz F."/>
            <person name="Roux S."/>
            <person name="Paez-Espino D."/>
            <person name="Jungbluth S."/>
            <person name="Walsh D.A."/>
            <person name="Denef V.J."/>
            <person name="McMahon K.D."/>
            <person name="Konstantinidis K.T."/>
            <person name="Eloe-Fadrosh E.A."/>
            <person name="Kyrpides N.C."/>
            <person name="Woyke T."/>
        </authorList>
    </citation>
    <scope>NUCLEOTIDE SEQUENCE</scope>
    <source>
        <strain evidence="8">GVMAG-M-3300009068-25</strain>
    </source>
</reference>
<proteinExistence type="predicted"/>